<name>A0A915JVM7_ROMCU</name>
<accession>A0A915JVM7</accession>
<sequence>MYFGTLDEAVKSPIQRRISTTDIPRSVLKVGNTSLPSATCLPSFALLHELVVDIHMLTQFPPSQPHSIVSDIDDITLLHMVAPQFLTIFVTKKYAKGVFFAELPQNAIGHHHFGRHQHFAGGSYDKLANPNAIPRHVQIFIFDRRKDRTGDVAATRGVTIVNDSRLYATVVQYHLI</sequence>
<dbReference type="AlphaFoldDB" id="A0A915JVM7"/>
<proteinExistence type="predicted"/>
<organism evidence="1 2">
    <name type="scientific">Romanomermis culicivorax</name>
    <name type="common">Nematode worm</name>
    <dbReference type="NCBI Taxonomy" id="13658"/>
    <lineage>
        <taxon>Eukaryota</taxon>
        <taxon>Metazoa</taxon>
        <taxon>Ecdysozoa</taxon>
        <taxon>Nematoda</taxon>
        <taxon>Enoplea</taxon>
        <taxon>Dorylaimia</taxon>
        <taxon>Mermithida</taxon>
        <taxon>Mermithoidea</taxon>
        <taxon>Mermithidae</taxon>
        <taxon>Romanomermis</taxon>
    </lineage>
</organism>
<protein>
    <submittedName>
        <fullName evidence="2">Uncharacterized protein</fullName>
    </submittedName>
</protein>
<dbReference type="WBParaSite" id="nRc.2.0.1.t29812-RA">
    <property type="protein sequence ID" value="nRc.2.0.1.t29812-RA"/>
    <property type="gene ID" value="nRc.2.0.1.g29812"/>
</dbReference>
<dbReference type="Proteomes" id="UP000887565">
    <property type="component" value="Unplaced"/>
</dbReference>
<evidence type="ECO:0000313" key="2">
    <source>
        <dbReference type="WBParaSite" id="nRc.2.0.1.t29812-RA"/>
    </source>
</evidence>
<evidence type="ECO:0000313" key="1">
    <source>
        <dbReference type="Proteomes" id="UP000887565"/>
    </source>
</evidence>
<reference evidence="2" key="1">
    <citation type="submission" date="2022-11" db="UniProtKB">
        <authorList>
            <consortium name="WormBaseParasite"/>
        </authorList>
    </citation>
    <scope>IDENTIFICATION</scope>
</reference>
<keyword evidence="1" id="KW-1185">Reference proteome</keyword>